<evidence type="ECO:0000313" key="4">
    <source>
        <dbReference type="Proteomes" id="UP000282876"/>
    </source>
</evidence>
<keyword evidence="1" id="KW-0472">Membrane</keyword>
<sequence>MLFLFFITNFFSFISQTKINFLQSNLYESHLEIKNKEKTHNFLIILYPNCVLPVVTDRLLKLEKRENKILAFYYFKTKLNFSYFKVVKKICEMDCFIERGLVLKMYLVNNEGVEEFKFTDSYPVPDFTVPFIAFSTFGTILGLVFNFFVNK</sequence>
<dbReference type="OrthoDB" id="2190238at2759"/>
<evidence type="ECO:0000313" key="3">
    <source>
        <dbReference type="EMBL" id="RVD92609.1"/>
    </source>
</evidence>
<feature type="transmembrane region" description="Helical" evidence="1">
    <location>
        <begin position="127"/>
        <end position="149"/>
    </location>
</feature>
<dbReference type="Proteomes" id="UP000282876">
    <property type="component" value="Unassembled WGS sequence"/>
</dbReference>
<keyword evidence="1" id="KW-1133">Transmembrane helix</keyword>
<proteinExistence type="predicted"/>
<organism evidence="3 4">
    <name type="scientific">Tubulinosema ratisbonensis</name>
    <dbReference type="NCBI Taxonomy" id="291195"/>
    <lineage>
        <taxon>Eukaryota</taxon>
        <taxon>Fungi</taxon>
        <taxon>Fungi incertae sedis</taxon>
        <taxon>Microsporidia</taxon>
        <taxon>Tubulinosematoidea</taxon>
        <taxon>Tubulinosematidae</taxon>
        <taxon>Tubulinosema</taxon>
    </lineage>
</organism>
<dbReference type="EMBL" id="RCSS01000176">
    <property type="protein sequence ID" value="RVD92609.1"/>
    <property type="molecule type" value="Genomic_DNA"/>
</dbReference>
<gene>
    <name evidence="3" type="ORF">TUBRATIS_008820</name>
</gene>
<reference evidence="3 4" key="1">
    <citation type="submission" date="2018-10" db="EMBL/GenBank/DDBJ databases">
        <title>Draft genome sequence of the microsporidian Tubulinosema ratisbonensis.</title>
        <authorList>
            <person name="Polonais V."/>
            <person name="Peyretaillade E."/>
            <person name="Niehus S."/>
            <person name="Wawrzyniak I."/>
            <person name="Franchet A."/>
            <person name="Gaspin C."/>
            <person name="Reichstadt M."/>
            <person name="Belser C."/>
            <person name="Labadie K."/>
            <person name="Delbac F."/>
            <person name="Ferrandon D."/>
        </authorList>
    </citation>
    <scope>NUCLEOTIDE SEQUENCE [LARGE SCALE GENOMIC DNA]</scope>
    <source>
        <strain evidence="3 4">Franzen</strain>
    </source>
</reference>
<accession>A0A437ANC3</accession>
<dbReference type="AlphaFoldDB" id="A0A437ANC3"/>
<evidence type="ECO:0000256" key="1">
    <source>
        <dbReference type="SAM" id="Phobius"/>
    </source>
</evidence>
<comment type="caution">
    <text evidence="3">The sequence shown here is derived from an EMBL/GenBank/DDBJ whole genome shotgun (WGS) entry which is preliminary data.</text>
</comment>
<dbReference type="VEuPathDB" id="MicrosporidiaDB:TUBRATIS_008820"/>
<feature type="chain" id="PRO_5019290232" evidence="2">
    <location>
        <begin position="17"/>
        <end position="151"/>
    </location>
</feature>
<keyword evidence="1" id="KW-0812">Transmembrane</keyword>
<protein>
    <submittedName>
        <fullName evidence="3">Uncharacterized protein</fullName>
    </submittedName>
</protein>
<name>A0A437ANC3_9MICR</name>
<feature type="signal peptide" evidence="2">
    <location>
        <begin position="1"/>
        <end position="16"/>
    </location>
</feature>
<keyword evidence="4" id="KW-1185">Reference proteome</keyword>
<keyword evidence="2" id="KW-0732">Signal</keyword>
<evidence type="ECO:0000256" key="2">
    <source>
        <dbReference type="SAM" id="SignalP"/>
    </source>
</evidence>